<dbReference type="Proteomes" id="UP000640274">
    <property type="component" value="Unassembled WGS sequence"/>
</dbReference>
<dbReference type="EMBL" id="JAELUP010000065">
    <property type="protein sequence ID" value="MBJ6362016.1"/>
    <property type="molecule type" value="Genomic_DNA"/>
</dbReference>
<evidence type="ECO:0000313" key="3">
    <source>
        <dbReference type="Proteomes" id="UP000640274"/>
    </source>
</evidence>
<keyword evidence="3" id="KW-1185">Reference proteome</keyword>
<dbReference type="RefSeq" id="WP_199019566.1">
    <property type="nucleotide sequence ID" value="NZ_JAELUP010000065.1"/>
</dbReference>
<reference evidence="2" key="1">
    <citation type="submission" date="2020-12" db="EMBL/GenBank/DDBJ databases">
        <authorList>
            <person name="Huq M.A."/>
        </authorList>
    </citation>
    <scope>NUCLEOTIDE SEQUENCE</scope>
    <source>
        <strain evidence="2">MAHUQ-46</strain>
    </source>
</reference>
<name>A0A934J783_9BACL</name>
<sequence>MMKRQRWMVKAVPAAIIAASLLITGGCGLFSKQASTEIDPPPAGLQENSKALEEGQALNQGEGNQLTVYLKDGNDYIAPVTLSVPLNGDKKPEQVALEVLVAEGPYANQLPEGFKPVISKGTVINKLDIITDQELAIVDWNEHFTDYNGPDERRIVEAVTWTLTGFPGIKQVQFWQEGEKLSEMPVDGFPLAQTLSRNVGINLERSEGIDLSRSTPVTLYFSSVTPADTQYYVPVTRLIDRSEDVATAALKELIAGPEATSPLNSVMTQDLEVGSIKIDKDIVTVDLQDQSYKDGQLMPSELIQSVILSLAENTGVSKVQVQLNGSDNVKDTDNRDYSQPVDRPVHVNAIKS</sequence>
<dbReference type="InterPro" id="IPR019606">
    <property type="entry name" value="GerMN"/>
</dbReference>
<evidence type="ECO:0000313" key="2">
    <source>
        <dbReference type="EMBL" id="MBJ6362016.1"/>
    </source>
</evidence>
<dbReference type="PROSITE" id="PS51257">
    <property type="entry name" value="PROKAR_LIPOPROTEIN"/>
    <property type="match status" value="1"/>
</dbReference>
<dbReference type="SMART" id="SM00909">
    <property type="entry name" value="Germane"/>
    <property type="match status" value="2"/>
</dbReference>
<protein>
    <submittedName>
        <fullName evidence="2">GerMN domain-containing protein</fullName>
    </submittedName>
</protein>
<feature type="domain" description="GerMN" evidence="1">
    <location>
        <begin position="93"/>
        <end position="185"/>
    </location>
</feature>
<feature type="domain" description="GerMN" evidence="1">
    <location>
        <begin position="246"/>
        <end position="332"/>
    </location>
</feature>
<proteinExistence type="predicted"/>
<comment type="caution">
    <text evidence="2">The sequence shown here is derived from an EMBL/GenBank/DDBJ whole genome shotgun (WGS) entry which is preliminary data.</text>
</comment>
<dbReference type="Pfam" id="PF10646">
    <property type="entry name" value="Germane"/>
    <property type="match status" value="2"/>
</dbReference>
<gene>
    <name evidence="2" type="ORF">JFN88_12145</name>
</gene>
<evidence type="ECO:0000259" key="1">
    <source>
        <dbReference type="SMART" id="SM00909"/>
    </source>
</evidence>
<accession>A0A934J783</accession>
<dbReference type="AlphaFoldDB" id="A0A934J783"/>
<organism evidence="2 3">
    <name type="scientific">Paenibacillus roseus</name>
    <dbReference type="NCBI Taxonomy" id="2798579"/>
    <lineage>
        <taxon>Bacteria</taxon>
        <taxon>Bacillati</taxon>
        <taxon>Bacillota</taxon>
        <taxon>Bacilli</taxon>
        <taxon>Bacillales</taxon>
        <taxon>Paenibacillaceae</taxon>
        <taxon>Paenibacillus</taxon>
    </lineage>
</organism>